<dbReference type="InterPro" id="IPR001633">
    <property type="entry name" value="EAL_dom"/>
</dbReference>
<dbReference type="AlphaFoldDB" id="A0A7T7XJT2"/>
<sequence>MKHSAGIKVIAEGIESQEELQTLIKLGAELGQGYFLGIPQGFFTGIPPEKINIIKQLQKER</sequence>
<gene>
    <name evidence="2" type="ORF">JFL75_12045</name>
</gene>
<accession>A0A7T7XJT2</accession>
<name>A0A7T7XJT2_9SPIR</name>
<protein>
    <submittedName>
        <fullName evidence="2">EAL domain-containing protein</fullName>
    </submittedName>
</protein>
<dbReference type="Proteomes" id="UP000595917">
    <property type="component" value="Chromosome"/>
</dbReference>
<dbReference type="SUPFAM" id="SSF141868">
    <property type="entry name" value="EAL domain-like"/>
    <property type="match status" value="1"/>
</dbReference>
<dbReference type="EMBL" id="CP067089">
    <property type="protein sequence ID" value="QQO07676.1"/>
    <property type="molecule type" value="Genomic_DNA"/>
</dbReference>
<dbReference type="Gene3D" id="3.20.20.450">
    <property type="entry name" value="EAL domain"/>
    <property type="match status" value="1"/>
</dbReference>
<keyword evidence="3" id="KW-1185">Reference proteome</keyword>
<organism evidence="2 3">
    <name type="scientific">Breznakiella homolactica</name>
    <dbReference type="NCBI Taxonomy" id="2798577"/>
    <lineage>
        <taxon>Bacteria</taxon>
        <taxon>Pseudomonadati</taxon>
        <taxon>Spirochaetota</taxon>
        <taxon>Spirochaetia</taxon>
        <taxon>Spirochaetales</taxon>
        <taxon>Breznakiellaceae</taxon>
        <taxon>Breznakiella</taxon>
    </lineage>
</organism>
<dbReference type="Pfam" id="PF00563">
    <property type="entry name" value="EAL"/>
    <property type="match status" value="1"/>
</dbReference>
<feature type="domain" description="EAL" evidence="1">
    <location>
        <begin position="1"/>
        <end position="53"/>
    </location>
</feature>
<proteinExistence type="predicted"/>
<evidence type="ECO:0000313" key="2">
    <source>
        <dbReference type="EMBL" id="QQO07676.1"/>
    </source>
</evidence>
<dbReference type="RefSeq" id="WP_215624982.1">
    <property type="nucleotide sequence ID" value="NZ_CP067089.2"/>
</dbReference>
<dbReference type="KEGG" id="bhc:JFL75_12045"/>
<dbReference type="InterPro" id="IPR035919">
    <property type="entry name" value="EAL_sf"/>
</dbReference>
<evidence type="ECO:0000259" key="1">
    <source>
        <dbReference type="PROSITE" id="PS50883"/>
    </source>
</evidence>
<dbReference type="PROSITE" id="PS50883">
    <property type="entry name" value="EAL"/>
    <property type="match status" value="1"/>
</dbReference>
<reference evidence="2" key="1">
    <citation type="submission" date="2021-01" db="EMBL/GenBank/DDBJ databases">
        <title>Description of Breznakiella homolactica.</title>
        <authorList>
            <person name="Song Y."/>
            <person name="Brune A."/>
        </authorList>
    </citation>
    <scope>NUCLEOTIDE SEQUENCE</scope>
    <source>
        <strain evidence="2">RmG30</strain>
    </source>
</reference>
<evidence type="ECO:0000313" key="3">
    <source>
        <dbReference type="Proteomes" id="UP000595917"/>
    </source>
</evidence>